<protein>
    <submittedName>
        <fullName evidence="1">Uncharacterized protein</fullName>
    </submittedName>
</protein>
<evidence type="ECO:0000313" key="1">
    <source>
        <dbReference type="EMBL" id="NEW69881.1"/>
    </source>
</evidence>
<reference evidence="1" key="1">
    <citation type="submission" date="2020-02" db="EMBL/GenBank/DDBJ databases">
        <title>A new Streptomyces sp. for controlling soil-borne diseases.</title>
        <authorList>
            <person name="Li X."/>
            <person name="Tian Y."/>
            <person name="Gao K."/>
        </authorList>
    </citation>
    <scope>NUCLEOTIDE SEQUENCE [LARGE SCALE GENOMIC DNA]</scope>
    <source>
        <strain evidence="1">0250</strain>
    </source>
</reference>
<dbReference type="EMBL" id="JAAIKT010000004">
    <property type="protein sequence ID" value="NEW69881.1"/>
    <property type="molecule type" value="Genomic_DNA"/>
</dbReference>
<dbReference type="AlphaFoldDB" id="A0A6G4AB07"/>
<accession>A0A6G4AB07</accession>
<name>A0A6G4AB07_9ACTN</name>
<proteinExistence type="predicted"/>
<comment type="caution">
    <text evidence="1">The sequence shown here is derived from an EMBL/GenBank/DDBJ whole genome shotgun (WGS) entry which is preliminary data.</text>
</comment>
<sequence length="164" mass="17548">MGSASRLDEFQRLPSAILTDLLLAIPLFAVSRMQLTERYTLPPIGAQAFRAAVGNANETVSLAALLIGPQRFAWKQDLELLASFSKRGGAIGSYTGGKASGLILVTRMVVKMNMQVTEVSFTASAQRLDTLEVSLSLQHVPRPGPLDLLVDAAAMAVMTGTEFL</sequence>
<keyword evidence="2" id="KW-1185">Reference proteome</keyword>
<dbReference type="RefSeq" id="WP_164424354.1">
    <property type="nucleotide sequence ID" value="NZ_JAAIKT010000004.1"/>
</dbReference>
<organism evidence="1 2">
    <name type="scientific">Streptomyces rhizosphaericus</name>
    <dbReference type="NCBI Taxonomy" id="114699"/>
    <lineage>
        <taxon>Bacteria</taxon>
        <taxon>Bacillati</taxon>
        <taxon>Actinomycetota</taxon>
        <taxon>Actinomycetes</taxon>
        <taxon>Kitasatosporales</taxon>
        <taxon>Streptomycetaceae</taxon>
        <taxon>Streptomyces</taxon>
        <taxon>Streptomyces violaceusniger group</taxon>
    </lineage>
</organism>
<gene>
    <name evidence="1" type="ORF">G4H13_05485</name>
</gene>
<evidence type="ECO:0000313" key="2">
    <source>
        <dbReference type="Proteomes" id="UP000476310"/>
    </source>
</evidence>
<dbReference type="Proteomes" id="UP000476310">
    <property type="component" value="Unassembled WGS sequence"/>
</dbReference>